<feature type="domain" description="FAD/NAD(P)-binding" evidence="5">
    <location>
        <begin position="2"/>
        <end position="110"/>
    </location>
</feature>
<name>A0A4R3MRG0_9BACI</name>
<dbReference type="Gene3D" id="3.50.50.60">
    <property type="entry name" value="FAD/NAD(P)-binding domain"/>
    <property type="match status" value="1"/>
</dbReference>
<dbReference type="InterPro" id="IPR036188">
    <property type="entry name" value="FAD/NAD-bd_sf"/>
</dbReference>
<evidence type="ECO:0000313" key="6">
    <source>
        <dbReference type="EMBL" id="TCT18090.1"/>
    </source>
</evidence>
<dbReference type="EMBL" id="SMAN01000024">
    <property type="protein sequence ID" value="TCT18090.1"/>
    <property type="molecule type" value="Genomic_DNA"/>
</dbReference>
<evidence type="ECO:0000256" key="2">
    <source>
        <dbReference type="ARBA" id="ARBA00011738"/>
    </source>
</evidence>
<proteinExistence type="predicted"/>
<comment type="subunit">
    <text evidence="2">Homodimer.</text>
</comment>
<protein>
    <submittedName>
        <fullName evidence="6">Pyridine nucleotide-disulfide oxidoreductase</fullName>
    </submittedName>
</protein>
<evidence type="ECO:0000313" key="7">
    <source>
        <dbReference type="Proteomes" id="UP000294650"/>
    </source>
</evidence>
<dbReference type="OrthoDB" id="5345169at2"/>
<dbReference type="PRINTS" id="PR00469">
    <property type="entry name" value="PNDRDTASEII"/>
</dbReference>
<dbReference type="AlphaFoldDB" id="A0A4R3MRG0"/>
<comment type="cofactor">
    <cofactor evidence="1">
        <name>FAD</name>
        <dbReference type="ChEBI" id="CHEBI:57692"/>
    </cofactor>
</comment>
<evidence type="ECO:0000256" key="3">
    <source>
        <dbReference type="ARBA" id="ARBA00022630"/>
    </source>
</evidence>
<dbReference type="InterPro" id="IPR023753">
    <property type="entry name" value="FAD/NAD-binding_dom"/>
</dbReference>
<dbReference type="GO" id="GO:0016491">
    <property type="term" value="F:oxidoreductase activity"/>
    <property type="evidence" value="ECO:0007669"/>
    <property type="project" value="UniProtKB-KW"/>
</dbReference>
<accession>A0A4R3MRG0</accession>
<dbReference type="Pfam" id="PF07992">
    <property type="entry name" value="Pyr_redox_2"/>
    <property type="match status" value="1"/>
</dbReference>
<gene>
    <name evidence="6" type="ORF">EDD68_12443</name>
</gene>
<sequence>MYDVAIIGAGPAGASAAIFLAKAGKKTLLIDNGNSITKKAWIKNHYGVMDIEGPQLVDVGLEQAKKFGAEFKSDEVTAIEEHNDHYVVKMGQHNYETRHIIFATGLSVKLAEKFGVEIVDGEEPRIAKNIKTDEQGRTNKKNIWAAGTVAGKSVHTIITAGHGAEVAINLISELNGERYVDHDILDSKPKK</sequence>
<evidence type="ECO:0000259" key="5">
    <source>
        <dbReference type="Pfam" id="PF07992"/>
    </source>
</evidence>
<dbReference type="PANTHER" id="PTHR48105">
    <property type="entry name" value="THIOREDOXIN REDUCTASE 1-RELATED-RELATED"/>
    <property type="match status" value="1"/>
</dbReference>
<dbReference type="PRINTS" id="PR00368">
    <property type="entry name" value="FADPNR"/>
</dbReference>
<reference evidence="6 7" key="1">
    <citation type="submission" date="2019-03" db="EMBL/GenBank/DDBJ databases">
        <title>Genomic Encyclopedia of Type Strains, Phase IV (KMG-IV): sequencing the most valuable type-strain genomes for metagenomic binning, comparative biology and taxonomic classification.</title>
        <authorList>
            <person name="Goeker M."/>
        </authorList>
    </citation>
    <scope>NUCLEOTIDE SEQUENCE [LARGE SCALE GENOMIC DNA]</scope>
    <source>
        <strain evidence="6 7">DSM 25894</strain>
    </source>
</reference>
<comment type="caution">
    <text evidence="6">The sequence shown here is derived from an EMBL/GenBank/DDBJ whole genome shotgun (WGS) entry which is preliminary data.</text>
</comment>
<dbReference type="RefSeq" id="WP_132372810.1">
    <property type="nucleotide sequence ID" value="NZ_SMAN01000024.1"/>
</dbReference>
<evidence type="ECO:0000256" key="4">
    <source>
        <dbReference type="ARBA" id="ARBA00023002"/>
    </source>
</evidence>
<keyword evidence="3" id="KW-0285">Flavoprotein</keyword>
<organism evidence="6 7">
    <name type="scientific">Melghiribacillus thermohalophilus</name>
    <dbReference type="NCBI Taxonomy" id="1324956"/>
    <lineage>
        <taxon>Bacteria</taxon>
        <taxon>Bacillati</taxon>
        <taxon>Bacillota</taxon>
        <taxon>Bacilli</taxon>
        <taxon>Bacillales</taxon>
        <taxon>Bacillaceae</taxon>
        <taxon>Melghiribacillus</taxon>
    </lineage>
</organism>
<dbReference type="Proteomes" id="UP000294650">
    <property type="component" value="Unassembled WGS sequence"/>
</dbReference>
<dbReference type="InterPro" id="IPR050097">
    <property type="entry name" value="Ferredoxin-NADP_redctase_2"/>
</dbReference>
<dbReference type="SUPFAM" id="SSF51905">
    <property type="entry name" value="FAD/NAD(P)-binding domain"/>
    <property type="match status" value="1"/>
</dbReference>
<evidence type="ECO:0000256" key="1">
    <source>
        <dbReference type="ARBA" id="ARBA00001974"/>
    </source>
</evidence>
<keyword evidence="4" id="KW-0560">Oxidoreductase</keyword>
<keyword evidence="7" id="KW-1185">Reference proteome</keyword>